<gene>
    <name evidence="3" type="ORF">SAMN05216231_0269</name>
</gene>
<keyword evidence="1" id="KW-0812">Transmembrane</keyword>
<sequence>MDDKKNSNQNSEIDFTSDPSFQKSIKKTKWKQIMLYIVISIITLVVCSVLVYSGSEYLTNKKIQKEEVQQPNIFVEGYQQGAEITSVTMYHHNLFSVVGKTTYYKTIGNRRIVWDTVTKKYPAIGNVEVIDRGSGMSKVTKFNKEANRVVRYNKVNNERMIDFYYPNLRYDFLPQELKIATGLDENTLVEVALSFNEPKTLEELGETLGYKNVTWLWLDKATEKKLERLEEKWDDDTWKVKHGEDAYGFPVSEEHPYTENATDDTTINGAVVSGTPKELKRFQNLELVRTSVIGVTIDKY</sequence>
<keyword evidence="1" id="KW-0472">Membrane</keyword>
<name>A0A1H0XWV9_9BACI</name>
<accession>A0A1H0XWV9</accession>
<keyword evidence="1" id="KW-1133">Transmembrane helix</keyword>
<dbReference type="Proteomes" id="UP000199444">
    <property type="component" value="Unassembled WGS sequence"/>
</dbReference>
<dbReference type="AlphaFoldDB" id="A0A1H0XWV9"/>
<feature type="domain" description="Sigma factor regulator C-terminal" evidence="2">
    <location>
        <begin position="183"/>
        <end position="263"/>
    </location>
</feature>
<reference evidence="3 4" key="1">
    <citation type="submission" date="2016-10" db="EMBL/GenBank/DDBJ databases">
        <authorList>
            <person name="de Groot N.N."/>
        </authorList>
    </citation>
    <scope>NUCLEOTIDE SEQUENCE [LARGE SCALE GENOMIC DNA]</scope>
    <source>
        <strain evidence="3 4">CGMCC 1.10449</strain>
    </source>
</reference>
<keyword evidence="4" id="KW-1185">Reference proteome</keyword>
<feature type="transmembrane region" description="Helical" evidence="1">
    <location>
        <begin position="33"/>
        <end position="52"/>
    </location>
</feature>
<evidence type="ECO:0000256" key="1">
    <source>
        <dbReference type="SAM" id="Phobius"/>
    </source>
</evidence>
<dbReference type="InterPro" id="IPR025672">
    <property type="entry name" value="Sigma_reg_C_dom"/>
</dbReference>
<dbReference type="STRING" id="553311.SAMN05216231_0269"/>
<dbReference type="EMBL" id="FNKD01000001">
    <property type="protein sequence ID" value="SDQ07394.1"/>
    <property type="molecule type" value="Genomic_DNA"/>
</dbReference>
<dbReference type="RefSeq" id="WP_175559416.1">
    <property type="nucleotide sequence ID" value="NZ_FNKD01000001.1"/>
</dbReference>
<dbReference type="Pfam" id="PF13791">
    <property type="entry name" value="Sigma_reg_C"/>
    <property type="match status" value="1"/>
</dbReference>
<proteinExistence type="predicted"/>
<organism evidence="3 4">
    <name type="scientific">Virgibacillus salinus</name>
    <dbReference type="NCBI Taxonomy" id="553311"/>
    <lineage>
        <taxon>Bacteria</taxon>
        <taxon>Bacillati</taxon>
        <taxon>Bacillota</taxon>
        <taxon>Bacilli</taxon>
        <taxon>Bacillales</taxon>
        <taxon>Bacillaceae</taxon>
        <taxon>Virgibacillus</taxon>
    </lineage>
</organism>
<evidence type="ECO:0000313" key="3">
    <source>
        <dbReference type="EMBL" id="SDQ07394.1"/>
    </source>
</evidence>
<evidence type="ECO:0000313" key="4">
    <source>
        <dbReference type="Proteomes" id="UP000199444"/>
    </source>
</evidence>
<evidence type="ECO:0000259" key="2">
    <source>
        <dbReference type="Pfam" id="PF13791"/>
    </source>
</evidence>
<protein>
    <submittedName>
        <fullName evidence="3">Sigma factor regulator N-terminal</fullName>
    </submittedName>
</protein>